<feature type="domain" description="TonB-dependent receptor-like beta-barrel" evidence="14">
    <location>
        <begin position="273"/>
        <end position="675"/>
    </location>
</feature>
<evidence type="ECO:0000256" key="13">
    <source>
        <dbReference type="SAM" id="SignalP"/>
    </source>
</evidence>
<keyword evidence="5 11" id="KW-0812">Transmembrane</keyword>
<feature type="signal peptide" evidence="13">
    <location>
        <begin position="1"/>
        <end position="23"/>
    </location>
</feature>
<dbReference type="InterPro" id="IPR036942">
    <property type="entry name" value="Beta-barrel_TonB_sf"/>
</dbReference>
<dbReference type="GO" id="GO:0006826">
    <property type="term" value="P:iron ion transport"/>
    <property type="evidence" value="ECO:0007669"/>
    <property type="project" value="UniProtKB-KW"/>
</dbReference>
<keyword evidence="8 12" id="KW-0798">TonB box</keyword>
<keyword evidence="17" id="KW-1185">Reference proteome</keyword>
<dbReference type="Pfam" id="PF07715">
    <property type="entry name" value="Plug"/>
    <property type="match status" value="1"/>
</dbReference>
<dbReference type="SUPFAM" id="SSF56935">
    <property type="entry name" value="Porins"/>
    <property type="match status" value="1"/>
</dbReference>
<keyword evidence="3 11" id="KW-1134">Transmembrane beta strand</keyword>
<sequence length="724" mass="77772">MRNAKLTFVASVIALASAMPAAAQSTDAAVDQSAADDHEGDIVVTARHREETAQSIPSTLNVFSAQALQRSGITSAFDIQSKTPNLSIAITDREVNVAIRGIGNNIRSIGADPSNAASLNGVYLPRAGSVLGQLYDIARVEVLKGPQGTLYGRNATGGAINVISAEPISGFVAEGYVGGGSFGMRRAQAAVSAGNDLIAVRIAGVYARDDGYTHNLIDGKRLDDTNYRGFRATAVLTPSADIKAMLFWQHSYDKSGLGYGGSLDPSIGSDPDDSYAVLVPPEYQRVDPRHIRVDYPTHSLRKGDVVGLNLDWALGAVGLRSITGYTFYGDRDSQDTDGTGLPIERQITSQVYRSYSQELQLFSKGASQLEWLAGLFLYGDEGREFLDYGFNLAAIPAVDYQSAALLRTTAKSRSVAGFGQLTYHLGDQVSLIAGARYSHDWKRGTRAPAQTFALTITPLDIATSGDKFTPSLQLQWKPDANVMVYVGATQGYKNGGINSQDTIGRPVFGPEDIWSYEAGVKSQFLDRRITLNLSAFYMDYRGIQLRTAIVQLNSVVVGVTNDARAKIKGAELFVDAQLGSGLSLDFNGAYLDTDVSNHVSPTTGLPVSNRPLPLAPKWSGTAGVNYTGSVPGIGAISGRAEYNFRSTTIFPYTYDTTYNFDPPDGIVNATLRWTAPNGAFYVEGVGRNLTDLLYRINRGDNLPAGVAEAFASPRTIEARVGFKF</sequence>
<evidence type="ECO:0000256" key="3">
    <source>
        <dbReference type="ARBA" id="ARBA00022452"/>
    </source>
</evidence>
<comment type="caution">
    <text evidence="16">The sequence shown here is derived from an EMBL/GenBank/DDBJ whole genome shotgun (WGS) entry which is preliminary data.</text>
</comment>
<keyword evidence="4" id="KW-0410">Iron transport</keyword>
<dbReference type="PANTHER" id="PTHR32552">
    <property type="entry name" value="FERRICHROME IRON RECEPTOR-RELATED"/>
    <property type="match status" value="1"/>
</dbReference>
<dbReference type="Gene3D" id="2.40.170.20">
    <property type="entry name" value="TonB-dependent receptor, beta-barrel domain"/>
    <property type="match status" value="1"/>
</dbReference>
<evidence type="ECO:0000256" key="7">
    <source>
        <dbReference type="ARBA" id="ARBA00023065"/>
    </source>
</evidence>
<evidence type="ECO:0000256" key="12">
    <source>
        <dbReference type="RuleBase" id="RU003357"/>
    </source>
</evidence>
<evidence type="ECO:0000313" key="16">
    <source>
        <dbReference type="EMBL" id="TGX48743.1"/>
    </source>
</evidence>
<proteinExistence type="inferred from homology"/>
<dbReference type="InterPro" id="IPR000531">
    <property type="entry name" value="Beta-barrel_TonB"/>
</dbReference>
<evidence type="ECO:0000259" key="15">
    <source>
        <dbReference type="Pfam" id="PF07715"/>
    </source>
</evidence>
<evidence type="ECO:0000256" key="11">
    <source>
        <dbReference type="PROSITE-ProRule" id="PRU01360"/>
    </source>
</evidence>
<comment type="subcellular location">
    <subcellularLocation>
        <location evidence="1 11">Cell outer membrane</location>
        <topology evidence="1 11">Multi-pass membrane protein</topology>
    </subcellularLocation>
</comment>
<evidence type="ECO:0000259" key="14">
    <source>
        <dbReference type="Pfam" id="PF00593"/>
    </source>
</evidence>
<evidence type="ECO:0000256" key="8">
    <source>
        <dbReference type="ARBA" id="ARBA00023077"/>
    </source>
</evidence>
<evidence type="ECO:0000256" key="4">
    <source>
        <dbReference type="ARBA" id="ARBA00022496"/>
    </source>
</evidence>
<dbReference type="GO" id="GO:0009279">
    <property type="term" value="C:cell outer membrane"/>
    <property type="evidence" value="ECO:0007669"/>
    <property type="project" value="UniProtKB-SubCell"/>
</dbReference>
<comment type="similarity">
    <text evidence="11 12">Belongs to the TonB-dependent receptor family.</text>
</comment>
<keyword evidence="7" id="KW-0406">Ion transport</keyword>
<reference evidence="16 17" key="1">
    <citation type="submission" date="2019-04" db="EMBL/GenBank/DDBJ databases">
        <title>Sphingomonas psychrotolerans sp. nov., isolated from soil in the Tianshan Mountains, Xinjiang, China.</title>
        <authorList>
            <person name="Luo Y."/>
            <person name="Sheng H."/>
        </authorList>
    </citation>
    <scope>NUCLEOTIDE SEQUENCE [LARGE SCALE GENOMIC DNA]</scope>
    <source>
        <strain evidence="16 17">ZFGT-11</strain>
    </source>
</reference>
<dbReference type="RefSeq" id="WP_135965779.1">
    <property type="nucleotide sequence ID" value="NZ_SRXT01000010.1"/>
</dbReference>
<organism evidence="16 17">
    <name type="scientific">Sphingomonas gei</name>
    <dbReference type="NCBI Taxonomy" id="1395960"/>
    <lineage>
        <taxon>Bacteria</taxon>
        <taxon>Pseudomonadati</taxon>
        <taxon>Pseudomonadota</taxon>
        <taxon>Alphaproteobacteria</taxon>
        <taxon>Sphingomonadales</taxon>
        <taxon>Sphingomonadaceae</taxon>
        <taxon>Sphingomonas</taxon>
    </lineage>
</organism>
<evidence type="ECO:0000256" key="2">
    <source>
        <dbReference type="ARBA" id="ARBA00022448"/>
    </source>
</evidence>
<evidence type="ECO:0000256" key="9">
    <source>
        <dbReference type="ARBA" id="ARBA00023136"/>
    </source>
</evidence>
<keyword evidence="2 11" id="KW-0813">Transport</keyword>
<dbReference type="OrthoDB" id="7208812at2"/>
<dbReference type="Pfam" id="PF00593">
    <property type="entry name" value="TonB_dep_Rec_b-barrel"/>
    <property type="match status" value="1"/>
</dbReference>
<evidence type="ECO:0000256" key="5">
    <source>
        <dbReference type="ARBA" id="ARBA00022692"/>
    </source>
</evidence>
<keyword evidence="10 11" id="KW-0998">Cell outer membrane</keyword>
<evidence type="ECO:0000256" key="10">
    <source>
        <dbReference type="ARBA" id="ARBA00023237"/>
    </source>
</evidence>
<gene>
    <name evidence="16" type="ORF">E5A73_20805</name>
</gene>
<keyword evidence="16" id="KW-0675">Receptor</keyword>
<dbReference type="Proteomes" id="UP000306147">
    <property type="component" value="Unassembled WGS sequence"/>
</dbReference>
<protein>
    <submittedName>
        <fullName evidence="16">TonB-dependent receptor</fullName>
    </submittedName>
</protein>
<feature type="chain" id="PRO_5020264725" evidence="13">
    <location>
        <begin position="24"/>
        <end position="724"/>
    </location>
</feature>
<accession>A0A4S1WZG2</accession>
<keyword evidence="6" id="KW-0408">Iron</keyword>
<evidence type="ECO:0000313" key="17">
    <source>
        <dbReference type="Proteomes" id="UP000306147"/>
    </source>
</evidence>
<keyword evidence="9 11" id="KW-0472">Membrane</keyword>
<dbReference type="InterPro" id="IPR012910">
    <property type="entry name" value="Plug_dom"/>
</dbReference>
<dbReference type="EMBL" id="SRXT01000010">
    <property type="protein sequence ID" value="TGX48743.1"/>
    <property type="molecule type" value="Genomic_DNA"/>
</dbReference>
<dbReference type="PANTHER" id="PTHR32552:SF81">
    <property type="entry name" value="TONB-DEPENDENT OUTER MEMBRANE RECEPTOR"/>
    <property type="match status" value="1"/>
</dbReference>
<feature type="domain" description="TonB-dependent receptor plug" evidence="15">
    <location>
        <begin position="53"/>
        <end position="159"/>
    </location>
</feature>
<dbReference type="PROSITE" id="PS52016">
    <property type="entry name" value="TONB_DEPENDENT_REC_3"/>
    <property type="match status" value="1"/>
</dbReference>
<dbReference type="InterPro" id="IPR039426">
    <property type="entry name" value="TonB-dep_rcpt-like"/>
</dbReference>
<evidence type="ECO:0000256" key="1">
    <source>
        <dbReference type="ARBA" id="ARBA00004571"/>
    </source>
</evidence>
<dbReference type="AlphaFoldDB" id="A0A4S1WZG2"/>
<evidence type="ECO:0000256" key="6">
    <source>
        <dbReference type="ARBA" id="ARBA00023004"/>
    </source>
</evidence>
<keyword evidence="13" id="KW-0732">Signal</keyword>
<name>A0A4S1WZG2_9SPHN</name>